<feature type="binding site" evidence="7">
    <location>
        <position position="76"/>
    </location>
    <ligand>
        <name>substrate</name>
    </ligand>
</feature>
<dbReference type="Proteomes" id="UP000293902">
    <property type="component" value="Chromosome"/>
</dbReference>
<gene>
    <name evidence="9" type="ORF">DO021_03405</name>
    <name evidence="8" type="ORF">EYB58_07060</name>
</gene>
<evidence type="ECO:0000256" key="7">
    <source>
        <dbReference type="PIRSR" id="PIRSR613078-2"/>
    </source>
</evidence>
<dbReference type="AlphaFoldDB" id="A0A328FFG3"/>
<keyword evidence="3" id="KW-0312">Gluconeogenesis</keyword>
<evidence type="ECO:0000256" key="4">
    <source>
        <dbReference type="ARBA" id="ARBA00023152"/>
    </source>
</evidence>
<dbReference type="EMBL" id="QLNI01000005">
    <property type="protein sequence ID" value="RAM03348.1"/>
    <property type="molecule type" value="Genomic_DNA"/>
</dbReference>
<dbReference type="EC" id="5.4.2.11" evidence="2"/>
<dbReference type="PANTHER" id="PTHR11931">
    <property type="entry name" value="PHOSPHOGLYCERATE MUTASE"/>
    <property type="match status" value="1"/>
</dbReference>
<dbReference type="Pfam" id="PF00300">
    <property type="entry name" value="His_Phos_1"/>
    <property type="match status" value="1"/>
</dbReference>
<dbReference type="SMART" id="SM00855">
    <property type="entry name" value="PGAM"/>
    <property type="match status" value="1"/>
</dbReference>
<feature type="active site" description="Tele-phosphohistidine intermediate" evidence="6">
    <location>
        <position position="27"/>
    </location>
</feature>
<evidence type="ECO:0000256" key="3">
    <source>
        <dbReference type="ARBA" id="ARBA00022432"/>
    </source>
</evidence>
<protein>
    <recommendedName>
        <fullName evidence="2">phosphoglycerate mutase (2,3-diphosphoglycerate-dependent)</fullName>
        <ecNumber evidence="2">5.4.2.11</ecNumber>
    </recommendedName>
</protein>
<accession>A0A328FFG3</accession>
<evidence type="ECO:0000256" key="2">
    <source>
        <dbReference type="ARBA" id="ARBA00012028"/>
    </source>
</evidence>
<dbReference type="InterPro" id="IPR029033">
    <property type="entry name" value="His_PPase_superfam"/>
</dbReference>
<dbReference type="GO" id="GO:0006096">
    <property type="term" value="P:glycolytic process"/>
    <property type="evidence" value="ECO:0007669"/>
    <property type="project" value="UniProtKB-KW"/>
</dbReference>
<evidence type="ECO:0000256" key="5">
    <source>
        <dbReference type="ARBA" id="ARBA00023235"/>
    </source>
</evidence>
<sequence>MPGSNQLPADLSGKFSDKGPLLFILRHGQIEGHGTRRFIGCTDIPLDDTGREQARRWQVPLAAIRFKQVYTSALTRCRETAALAYPDSAPIIDRRLNEINLGDWDGQDFEHIKTNYPDLFEQRGRDIYGFRPPAGESFKDLFQRASLFFSELSLSSHTLLVTHAGVIRAMRCFWAGEKMETLLSFKTHYGQLFVLAVRSNNYLFSIR</sequence>
<proteinExistence type="inferred from homology"/>
<reference evidence="8 11" key="2">
    <citation type="submission" date="2019-02" db="EMBL/GenBank/DDBJ databases">
        <title>Complete genome sequence of Desulfobacter hydrogenophilus AcRS1.</title>
        <authorList>
            <person name="Marietou A."/>
            <person name="Lund M.B."/>
            <person name="Marshall I.P.G."/>
            <person name="Schreiber L."/>
            <person name="Jorgensen B."/>
        </authorList>
    </citation>
    <scope>NUCLEOTIDE SEQUENCE [LARGE SCALE GENOMIC DNA]</scope>
    <source>
        <strain evidence="8 11">AcRS1</strain>
    </source>
</reference>
<dbReference type="SUPFAM" id="SSF53254">
    <property type="entry name" value="Phosphoglycerate mutase-like"/>
    <property type="match status" value="1"/>
</dbReference>
<comment type="similarity">
    <text evidence="1">Belongs to the phosphoglycerate mutase family. BPG-dependent PGAM subfamily.</text>
</comment>
<keyword evidence="11" id="KW-1185">Reference proteome</keyword>
<dbReference type="EMBL" id="CP036313">
    <property type="protein sequence ID" value="QBH15536.1"/>
    <property type="molecule type" value="Genomic_DNA"/>
</dbReference>
<organism evidence="9 10">
    <name type="scientific">Desulfobacter hydrogenophilus</name>
    <dbReference type="NCBI Taxonomy" id="2291"/>
    <lineage>
        <taxon>Bacteria</taxon>
        <taxon>Pseudomonadati</taxon>
        <taxon>Thermodesulfobacteriota</taxon>
        <taxon>Desulfobacteria</taxon>
        <taxon>Desulfobacterales</taxon>
        <taxon>Desulfobacteraceae</taxon>
        <taxon>Desulfobacter</taxon>
    </lineage>
</organism>
<dbReference type="Proteomes" id="UP000248798">
    <property type="component" value="Unassembled WGS sequence"/>
</dbReference>
<dbReference type="GO" id="GO:0004619">
    <property type="term" value="F:phosphoglycerate mutase activity"/>
    <property type="evidence" value="ECO:0007669"/>
    <property type="project" value="UniProtKB-EC"/>
</dbReference>
<evidence type="ECO:0000313" key="9">
    <source>
        <dbReference type="EMBL" id="RAM03348.1"/>
    </source>
</evidence>
<keyword evidence="4" id="KW-0324">Glycolysis</keyword>
<feature type="active site" description="Proton donor/acceptor" evidence="6">
    <location>
        <position position="98"/>
    </location>
</feature>
<dbReference type="GO" id="GO:0006094">
    <property type="term" value="P:gluconeogenesis"/>
    <property type="evidence" value="ECO:0007669"/>
    <property type="project" value="UniProtKB-KW"/>
</dbReference>
<keyword evidence="5" id="KW-0413">Isomerase</keyword>
<evidence type="ECO:0000256" key="6">
    <source>
        <dbReference type="PIRSR" id="PIRSR613078-1"/>
    </source>
</evidence>
<dbReference type="CDD" id="cd07067">
    <property type="entry name" value="HP_PGM_like"/>
    <property type="match status" value="1"/>
</dbReference>
<evidence type="ECO:0000313" key="11">
    <source>
        <dbReference type="Proteomes" id="UP000293902"/>
    </source>
</evidence>
<evidence type="ECO:0000313" key="10">
    <source>
        <dbReference type="Proteomes" id="UP000248798"/>
    </source>
</evidence>
<reference evidence="9 10" key="1">
    <citation type="submission" date="2018-06" db="EMBL/GenBank/DDBJ databases">
        <title>Complete Genome Sequence of Desulfobacter hydrogenophilus (DSM3380).</title>
        <authorList>
            <person name="Marietou A."/>
            <person name="Schreiber L."/>
            <person name="Marshall I."/>
            <person name="Jorgensen B."/>
        </authorList>
    </citation>
    <scope>NUCLEOTIDE SEQUENCE [LARGE SCALE GENOMIC DNA]</scope>
    <source>
        <strain evidence="9 10">DSM 3380</strain>
    </source>
</reference>
<evidence type="ECO:0000313" key="8">
    <source>
        <dbReference type="EMBL" id="QBH15536.1"/>
    </source>
</evidence>
<dbReference type="Gene3D" id="3.40.50.1240">
    <property type="entry name" value="Phosphoglycerate mutase-like"/>
    <property type="match status" value="1"/>
</dbReference>
<name>A0A328FFG3_9BACT</name>
<evidence type="ECO:0000256" key="1">
    <source>
        <dbReference type="ARBA" id="ARBA00006717"/>
    </source>
</evidence>
<dbReference type="OrthoDB" id="9781415at2"/>
<dbReference type="InterPro" id="IPR005952">
    <property type="entry name" value="Phosphogly_mut1"/>
</dbReference>
<dbReference type="InterPro" id="IPR013078">
    <property type="entry name" value="His_Pase_superF_clade-1"/>
</dbReference>